<dbReference type="AlphaFoldDB" id="A0A7S1DWM3"/>
<evidence type="ECO:0000256" key="1">
    <source>
        <dbReference type="ARBA" id="ARBA00004123"/>
    </source>
</evidence>
<evidence type="ECO:0000256" key="4">
    <source>
        <dbReference type="SAM" id="MobiDB-lite"/>
    </source>
</evidence>
<dbReference type="InterPro" id="IPR043452">
    <property type="entry name" value="BZIP46-like"/>
</dbReference>
<feature type="region of interest" description="Disordered" evidence="4">
    <location>
        <begin position="1"/>
        <end position="73"/>
    </location>
</feature>
<dbReference type="EMBL" id="HBFX01020105">
    <property type="protein sequence ID" value="CAD8957695.1"/>
    <property type="molecule type" value="Transcribed_RNA"/>
</dbReference>
<dbReference type="Pfam" id="PF07716">
    <property type="entry name" value="bZIP_2"/>
    <property type="match status" value="1"/>
</dbReference>
<feature type="domain" description="BZIP" evidence="5">
    <location>
        <begin position="89"/>
        <end position="133"/>
    </location>
</feature>
<dbReference type="InterPro" id="IPR046347">
    <property type="entry name" value="bZIP_sf"/>
</dbReference>
<dbReference type="Gene3D" id="1.20.5.170">
    <property type="match status" value="1"/>
</dbReference>
<dbReference type="PROSITE" id="PS50217">
    <property type="entry name" value="BZIP"/>
    <property type="match status" value="1"/>
</dbReference>
<accession>A0A7S1DWM3</accession>
<name>A0A7S1DWM3_HEMAN</name>
<evidence type="ECO:0000259" key="5">
    <source>
        <dbReference type="PROSITE" id="PS50217"/>
    </source>
</evidence>
<dbReference type="PANTHER" id="PTHR22952">
    <property type="entry name" value="CAMP-RESPONSE ELEMENT BINDING PROTEIN-RELATED"/>
    <property type="match status" value="1"/>
</dbReference>
<proteinExistence type="predicted"/>
<evidence type="ECO:0000313" key="6">
    <source>
        <dbReference type="EMBL" id="CAD8957695.1"/>
    </source>
</evidence>
<dbReference type="SUPFAM" id="SSF57959">
    <property type="entry name" value="Leucine zipper domain"/>
    <property type="match status" value="1"/>
</dbReference>
<sequence length="142" mass="15412">MDDSSAPMEQDEEAQHSSSDDTTAPSSRSTTPSCTLMEAPAPPAPAPAPTPSSRRSAPKAPAPATAETPDLSCVAKGQKGLAYDLDKVDDKLRKRLLKNRQSAERSRQRKLAEKSVKEQEICGLREENARLKELLKMHGIAF</sequence>
<evidence type="ECO:0000256" key="3">
    <source>
        <dbReference type="ARBA" id="ARBA00023242"/>
    </source>
</evidence>
<dbReference type="InterPro" id="IPR004827">
    <property type="entry name" value="bZIP"/>
</dbReference>
<gene>
    <name evidence="6" type="ORF">HAND00432_LOCUS12234</name>
</gene>
<dbReference type="GO" id="GO:0045893">
    <property type="term" value="P:positive regulation of DNA-templated transcription"/>
    <property type="evidence" value="ECO:0007669"/>
    <property type="project" value="InterPro"/>
</dbReference>
<feature type="compositionally biased region" description="Low complexity" evidence="4">
    <location>
        <begin position="20"/>
        <end position="35"/>
    </location>
</feature>
<reference evidence="6" key="1">
    <citation type="submission" date="2021-01" db="EMBL/GenBank/DDBJ databases">
        <authorList>
            <person name="Corre E."/>
            <person name="Pelletier E."/>
            <person name="Niang G."/>
            <person name="Scheremetjew M."/>
            <person name="Finn R."/>
            <person name="Kale V."/>
            <person name="Holt S."/>
            <person name="Cochrane G."/>
            <person name="Meng A."/>
            <person name="Brown T."/>
            <person name="Cohen L."/>
        </authorList>
    </citation>
    <scope>NUCLEOTIDE SEQUENCE</scope>
    <source>
        <strain evidence="6">CCMP644</strain>
    </source>
</reference>
<comment type="subcellular location">
    <subcellularLocation>
        <location evidence="1">Nucleus</location>
    </subcellularLocation>
</comment>
<dbReference type="GO" id="GO:0005634">
    <property type="term" value="C:nucleus"/>
    <property type="evidence" value="ECO:0007669"/>
    <property type="project" value="UniProtKB-SubCell"/>
</dbReference>
<keyword evidence="3" id="KW-0539">Nucleus</keyword>
<keyword evidence="2" id="KW-0238">DNA-binding</keyword>
<feature type="compositionally biased region" description="Pro residues" evidence="4">
    <location>
        <begin position="40"/>
        <end position="50"/>
    </location>
</feature>
<protein>
    <recommendedName>
        <fullName evidence="5">BZIP domain-containing protein</fullName>
    </recommendedName>
</protein>
<feature type="compositionally biased region" description="Low complexity" evidence="4">
    <location>
        <begin position="51"/>
        <end position="66"/>
    </location>
</feature>
<dbReference type="PROSITE" id="PS00036">
    <property type="entry name" value="BZIP_BASIC"/>
    <property type="match status" value="1"/>
</dbReference>
<organism evidence="6">
    <name type="scientific">Hemiselmis andersenii</name>
    <name type="common">Cryptophyte alga</name>
    <dbReference type="NCBI Taxonomy" id="464988"/>
    <lineage>
        <taxon>Eukaryota</taxon>
        <taxon>Cryptophyceae</taxon>
        <taxon>Cryptomonadales</taxon>
        <taxon>Hemiselmidaceae</taxon>
        <taxon>Hemiselmis</taxon>
    </lineage>
</organism>
<evidence type="ECO:0000256" key="2">
    <source>
        <dbReference type="ARBA" id="ARBA00023125"/>
    </source>
</evidence>
<dbReference type="GO" id="GO:0003700">
    <property type="term" value="F:DNA-binding transcription factor activity"/>
    <property type="evidence" value="ECO:0007669"/>
    <property type="project" value="InterPro"/>
</dbReference>
<dbReference type="GO" id="GO:0003677">
    <property type="term" value="F:DNA binding"/>
    <property type="evidence" value="ECO:0007669"/>
    <property type="project" value="UniProtKB-KW"/>
</dbReference>